<sequence length="214" mass="22551">MTIISKTILKSAAVAMVALTAPALVSAPAMAQSKSSIAMANYEAAMAKSQAYTVAMTQMQTTYKTDIDAINARAAALQTELKPVVEAYNAAVQKPGATPQSVQPQAQALQAKQQSAQQELAGLRQRINLATAYVEEQIALKLEAAVKATMKAKNVDLVLSPQAVIAREPHVDITDAIVIELNKLVPSVSITPPAGWEPGKANQQQPPAAQPASR</sequence>
<evidence type="ECO:0000256" key="1">
    <source>
        <dbReference type="ARBA" id="ARBA00009091"/>
    </source>
</evidence>
<comment type="caution">
    <text evidence="5">The sequence shown here is derived from an EMBL/GenBank/DDBJ whole genome shotgun (WGS) entry which is preliminary data.</text>
</comment>
<dbReference type="EMBL" id="JABWMH010000002">
    <property type="protein sequence ID" value="NVD27346.1"/>
    <property type="molecule type" value="Genomic_DNA"/>
</dbReference>
<dbReference type="SMART" id="SM00935">
    <property type="entry name" value="OmpH"/>
    <property type="match status" value="1"/>
</dbReference>
<keyword evidence="2 4" id="KW-0732">Signal</keyword>
<name>A0ABX2N0W7_9SPHN</name>
<dbReference type="Gene3D" id="3.30.910.20">
    <property type="entry name" value="Skp domain"/>
    <property type="match status" value="1"/>
</dbReference>
<evidence type="ECO:0000256" key="3">
    <source>
        <dbReference type="SAM" id="MobiDB-lite"/>
    </source>
</evidence>
<dbReference type="SUPFAM" id="SSF111384">
    <property type="entry name" value="OmpH-like"/>
    <property type="match status" value="1"/>
</dbReference>
<comment type="similarity">
    <text evidence="1">Belongs to the Skp family.</text>
</comment>
<evidence type="ECO:0000313" key="6">
    <source>
        <dbReference type="Proteomes" id="UP000652427"/>
    </source>
</evidence>
<dbReference type="InterPro" id="IPR024930">
    <property type="entry name" value="Skp_dom_sf"/>
</dbReference>
<feature type="compositionally biased region" description="Low complexity" evidence="3">
    <location>
        <begin position="203"/>
        <end position="214"/>
    </location>
</feature>
<feature type="region of interest" description="Disordered" evidence="3">
    <location>
        <begin position="192"/>
        <end position="214"/>
    </location>
</feature>
<feature type="chain" id="PRO_5046836577" evidence="4">
    <location>
        <begin position="32"/>
        <end position="214"/>
    </location>
</feature>
<evidence type="ECO:0000313" key="5">
    <source>
        <dbReference type="EMBL" id="NVD27346.1"/>
    </source>
</evidence>
<reference evidence="5 6" key="1">
    <citation type="submission" date="2020-06" db="EMBL/GenBank/DDBJ databases">
        <authorList>
            <person name="Kim S.-J."/>
            <person name="Park S.-J."/>
        </authorList>
    </citation>
    <scope>NUCLEOTIDE SEQUENCE [LARGE SCALE GENOMIC DNA]</scope>
    <source>
        <strain evidence="5 6">SW-151</strain>
    </source>
</reference>
<dbReference type="Pfam" id="PF03938">
    <property type="entry name" value="OmpH"/>
    <property type="match status" value="1"/>
</dbReference>
<keyword evidence="6" id="KW-1185">Reference proteome</keyword>
<evidence type="ECO:0000256" key="4">
    <source>
        <dbReference type="SAM" id="SignalP"/>
    </source>
</evidence>
<dbReference type="Proteomes" id="UP000652427">
    <property type="component" value="Unassembled WGS sequence"/>
</dbReference>
<accession>A0ABX2N0W7</accession>
<protein>
    <submittedName>
        <fullName evidence="5">OmpH family outer membrane protein</fullName>
    </submittedName>
</protein>
<gene>
    <name evidence="5" type="ORF">HUO14_05450</name>
</gene>
<feature type="signal peptide" evidence="4">
    <location>
        <begin position="1"/>
        <end position="31"/>
    </location>
</feature>
<organism evidence="5 6">
    <name type="scientific">Parasphingorhabdus flavimaris</name>
    <dbReference type="NCBI Taxonomy" id="266812"/>
    <lineage>
        <taxon>Bacteria</taxon>
        <taxon>Pseudomonadati</taxon>
        <taxon>Pseudomonadota</taxon>
        <taxon>Alphaproteobacteria</taxon>
        <taxon>Sphingomonadales</taxon>
        <taxon>Sphingomonadaceae</taxon>
        <taxon>Parasphingorhabdus</taxon>
    </lineage>
</organism>
<dbReference type="RefSeq" id="WP_176278885.1">
    <property type="nucleotide sequence ID" value="NZ_JABWMH010000002.1"/>
</dbReference>
<dbReference type="PANTHER" id="PTHR35089">
    <property type="entry name" value="CHAPERONE PROTEIN SKP"/>
    <property type="match status" value="1"/>
</dbReference>
<proteinExistence type="inferred from homology"/>
<evidence type="ECO:0000256" key="2">
    <source>
        <dbReference type="ARBA" id="ARBA00022729"/>
    </source>
</evidence>
<dbReference type="InterPro" id="IPR005632">
    <property type="entry name" value="Chaperone_Skp"/>
</dbReference>
<dbReference type="PANTHER" id="PTHR35089:SF1">
    <property type="entry name" value="CHAPERONE PROTEIN SKP"/>
    <property type="match status" value="1"/>
</dbReference>